<dbReference type="Proteomes" id="UP000022611">
    <property type="component" value="Unassembled WGS sequence"/>
</dbReference>
<reference evidence="1 2" key="1">
    <citation type="journal article" date="2011" name="J. Bacteriol.">
        <title>Draft genome sequence of the polycyclic aromatic hydrocarbon-degrading, genetically engineered bioluminescent bioreporter Pseudomonas fluorescens HK44.</title>
        <authorList>
            <person name="Chauhan A."/>
            <person name="Layton A.C."/>
            <person name="Williams D.E."/>
            <person name="Smartt A.E."/>
            <person name="Ripp S."/>
            <person name="Karpinets T.V."/>
            <person name="Brown S.D."/>
            <person name="Sayler G.S."/>
        </authorList>
    </citation>
    <scope>NUCLEOTIDE SEQUENCE [LARGE SCALE GENOMIC DNA]</scope>
    <source>
        <strain evidence="1 2">HK44</strain>
    </source>
</reference>
<dbReference type="OrthoDB" id="6822641at2"/>
<sequence>MLNKAEYFIEMVEYLATRGQPNDFIVQNSLESSTDKNTPHFQYIPNNVPLPVFSHTPERSDNLNVQILDWHLPTVWKTLDLQQADWQESTKKLQDQCQELLDRDHISTTPAFRRLEDGKIDIYLVLKKNGSDIWNMTQEDIQHAPGWLEACGIFIANSPKAESFTNKGAQVYYATYGVTTENMDIIKRFFET</sequence>
<dbReference type="RefSeq" id="WP_019690794.1">
    <property type="nucleotide sequence ID" value="NZ_AFOY02000015.1"/>
</dbReference>
<dbReference type="EMBL" id="AFOY02000015">
    <property type="protein sequence ID" value="EXF94084.1"/>
    <property type="molecule type" value="Genomic_DNA"/>
</dbReference>
<organism evidence="1 2">
    <name type="scientific">Pseudomonas fluorescens HK44</name>
    <dbReference type="NCBI Taxonomy" id="1042209"/>
    <lineage>
        <taxon>Bacteria</taxon>
        <taxon>Pseudomonadati</taxon>
        <taxon>Pseudomonadota</taxon>
        <taxon>Gammaproteobacteria</taxon>
        <taxon>Pseudomonadales</taxon>
        <taxon>Pseudomonadaceae</taxon>
        <taxon>Pseudomonas</taxon>
    </lineage>
</organism>
<evidence type="ECO:0000313" key="2">
    <source>
        <dbReference type="Proteomes" id="UP000022611"/>
    </source>
</evidence>
<evidence type="ECO:0000313" key="1">
    <source>
        <dbReference type="EMBL" id="EXF94084.1"/>
    </source>
</evidence>
<gene>
    <name evidence="1" type="ORF">HK44_004610</name>
</gene>
<comment type="caution">
    <text evidence="1">The sequence shown here is derived from an EMBL/GenBank/DDBJ whole genome shotgun (WGS) entry which is preliminary data.</text>
</comment>
<dbReference type="AlphaFoldDB" id="A0A010RZC1"/>
<name>A0A010RZC1_PSEFL</name>
<dbReference type="HOGENOM" id="CLU_1414101_0_0_6"/>
<proteinExistence type="predicted"/>
<protein>
    <submittedName>
        <fullName evidence="1">Uncharacterized protein</fullName>
    </submittedName>
</protein>
<dbReference type="PATRIC" id="fig|1042209.11.peg.3279"/>
<accession>A0A010RZC1</accession>